<dbReference type="InterPro" id="IPR006616">
    <property type="entry name" value="DM9_repeat"/>
</dbReference>
<dbReference type="PANTHER" id="PTHR31649:SF1">
    <property type="entry name" value="FARNESOIC ACID O-METHYL TRANSFERASE DOMAIN-CONTAINING PROTEIN"/>
    <property type="match status" value="1"/>
</dbReference>
<dbReference type="SMART" id="SM00696">
    <property type="entry name" value="DM9"/>
    <property type="match status" value="1"/>
</dbReference>
<evidence type="ECO:0000313" key="2">
    <source>
        <dbReference type="Proteomes" id="UP001652627"/>
    </source>
</evidence>
<dbReference type="PANTHER" id="PTHR31649">
    <property type="entry name" value="AGAP009604-PA"/>
    <property type="match status" value="1"/>
</dbReference>
<evidence type="ECO:0000313" key="3">
    <source>
        <dbReference type="RefSeq" id="XP_067170377.1"/>
    </source>
</evidence>
<keyword evidence="2" id="KW-1185">Reference proteome</keyword>
<dbReference type="Proteomes" id="UP001652627">
    <property type="component" value="Chromosome 34"/>
</dbReference>
<name>A0ABM4FZK0_9AVES</name>
<evidence type="ECO:0000256" key="1">
    <source>
        <dbReference type="SAM" id="MobiDB-lite"/>
    </source>
</evidence>
<protein>
    <submittedName>
        <fullName evidence="3">Natterin-3-like</fullName>
    </submittedName>
</protein>
<dbReference type="Gene3D" id="2.170.15.10">
    <property type="entry name" value="Proaerolysin, chain A, domain 3"/>
    <property type="match status" value="1"/>
</dbReference>
<dbReference type="RefSeq" id="XP_067170377.1">
    <property type="nucleotide sequence ID" value="XM_067314276.1"/>
</dbReference>
<accession>A0ABM4FZK0</accession>
<feature type="region of interest" description="Disordered" evidence="1">
    <location>
        <begin position="1"/>
        <end position="26"/>
    </location>
</feature>
<gene>
    <name evidence="3" type="primary">LOC106485714</name>
</gene>
<dbReference type="SUPFAM" id="SSF56973">
    <property type="entry name" value="Aerolisin/ETX pore-forming domain"/>
    <property type="match status" value="1"/>
</dbReference>
<organism evidence="2 3">
    <name type="scientific">Apteryx mantelli</name>
    <name type="common">North Island brown kiwi</name>
    <dbReference type="NCBI Taxonomy" id="2696672"/>
    <lineage>
        <taxon>Eukaryota</taxon>
        <taxon>Metazoa</taxon>
        <taxon>Chordata</taxon>
        <taxon>Craniata</taxon>
        <taxon>Vertebrata</taxon>
        <taxon>Euteleostomi</taxon>
        <taxon>Archelosauria</taxon>
        <taxon>Archosauria</taxon>
        <taxon>Dinosauria</taxon>
        <taxon>Saurischia</taxon>
        <taxon>Theropoda</taxon>
        <taxon>Coelurosauria</taxon>
        <taxon>Aves</taxon>
        <taxon>Palaeognathae</taxon>
        <taxon>Apterygiformes</taxon>
        <taxon>Apterygidae</taxon>
        <taxon>Apteryx</taxon>
    </lineage>
</organism>
<dbReference type="Pfam" id="PF11901">
    <property type="entry name" value="DM9"/>
    <property type="match status" value="1"/>
</dbReference>
<sequence length="351" mass="38907">MMGRKPFSLPAAGLSQAGSHAPRRKRENQPSAYLKWVVFEGRLPAYAVSNWNDYAKRLEYICSTPERKCNTGVYVPSRGEFCFFPYGGWEHRVSTFKLLVNEGNFEALKWVDASFGAIPENAVEGCPKVDVFVGRNQYGLGKIPKTHRAFFVVIDGEEVWYKWYQVLTVKKGPADITISDVRYNMSGAAGSQEDITLTTATVSNDGCQRVKKSITLEGAAETEHDWKADQVLLADVRGMLRAGVLAFKGTEWEVSTCIDIAWIGGASTSRYFVHNHTAEVEVLPKMACTVALEGRRVIARVPFAAQLTRDFGDGELHRTAVTGLSESQEVTDVRAGMKQCWPIPKALPCQA</sequence>
<reference evidence="3" key="1">
    <citation type="submission" date="2025-08" db="UniProtKB">
        <authorList>
            <consortium name="RefSeq"/>
        </authorList>
    </citation>
    <scope>IDENTIFICATION</scope>
    <source>
        <tissue evidence="3">Blood</tissue>
    </source>
</reference>
<dbReference type="CDD" id="cd20220">
    <property type="entry name" value="PFM_natterin-3-like"/>
    <property type="match status" value="1"/>
</dbReference>
<proteinExistence type="predicted"/>
<dbReference type="GeneID" id="106485714"/>